<evidence type="ECO:0000256" key="5">
    <source>
        <dbReference type="ARBA" id="ARBA00023136"/>
    </source>
</evidence>
<name>A0A9D4PLA7_RHISA</name>
<dbReference type="GO" id="GO:0016020">
    <property type="term" value="C:membrane"/>
    <property type="evidence" value="ECO:0007669"/>
    <property type="project" value="UniProtKB-SubCell"/>
</dbReference>
<dbReference type="VEuPathDB" id="VectorBase:RSAN_047882"/>
<evidence type="ECO:0000256" key="1">
    <source>
        <dbReference type="ARBA" id="ARBA00004141"/>
    </source>
</evidence>
<evidence type="ECO:0000313" key="9">
    <source>
        <dbReference type="Proteomes" id="UP000821837"/>
    </source>
</evidence>
<gene>
    <name evidence="8" type="ORF">HPB52_018785</name>
</gene>
<keyword evidence="9" id="KW-1185">Reference proteome</keyword>
<dbReference type="EMBL" id="JABSTV010001253">
    <property type="protein sequence ID" value="KAH7944372.1"/>
    <property type="molecule type" value="Genomic_DNA"/>
</dbReference>
<comment type="caution">
    <text evidence="8">The sequence shown here is derived from an EMBL/GenBank/DDBJ whole genome shotgun (WGS) entry which is preliminary data.</text>
</comment>
<feature type="transmembrane region" description="Helical" evidence="7">
    <location>
        <begin position="12"/>
        <end position="30"/>
    </location>
</feature>
<dbReference type="AlphaFoldDB" id="A0A9D4PLA7"/>
<evidence type="ECO:0000313" key="8">
    <source>
        <dbReference type="EMBL" id="KAH7944372.1"/>
    </source>
</evidence>
<keyword evidence="4 7" id="KW-1133">Transmembrane helix</keyword>
<dbReference type="InterPro" id="IPR036259">
    <property type="entry name" value="MFS_trans_sf"/>
</dbReference>
<feature type="region of interest" description="Disordered" evidence="6">
    <location>
        <begin position="388"/>
        <end position="416"/>
    </location>
</feature>
<feature type="transmembrane region" description="Helical" evidence="7">
    <location>
        <begin position="37"/>
        <end position="57"/>
    </location>
</feature>
<dbReference type="PANTHER" id="PTHR43385">
    <property type="entry name" value="RIBOFLAVIN TRANSPORTER RIBJ"/>
    <property type="match status" value="1"/>
</dbReference>
<evidence type="ECO:0000256" key="2">
    <source>
        <dbReference type="ARBA" id="ARBA00022448"/>
    </source>
</evidence>
<proteinExistence type="predicted"/>
<dbReference type="InterPro" id="IPR052983">
    <property type="entry name" value="MFS_Riboflavin_Transporter"/>
</dbReference>
<dbReference type="Proteomes" id="UP000821837">
    <property type="component" value="Unassembled WGS sequence"/>
</dbReference>
<keyword evidence="3 7" id="KW-0812">Transmembrane</keyword>
<feature type="transmembrane region" description="Helical" evidence="7">
    <location>
        <begin position="152"/>
        <end position="174"/>
    </location>
</feature>
<evidence type="ECO:0000256" key="6">
    <source>
        <dbReference type="SAM" id="MobiDB-lite"/>
    </source>
</evidence>
<dbReference type="PANTHER" id="PTHR43385:SF1">
    <property type="entry name" value="RIBOFLAVIN TRANSPORTER RIBJ"/>
    <property type="match status" value="1"/>
</dbReference>
<dbReference type="VEuPathDB" id="VectorBase:RSAN_043703"/>
<reference evidence="8" key="2">
    <citation type="submission" date="2021-09" db="EMBL/GenBank/DDBJ databases">
        <authorList>
            <person name="Jia N."/>
            <person name="Wang J."/>
            <person name="Shi W."/>
            <person name="Du L."/>
            <person name="Sun Y."/>
            <person name="Zhan W."/>
            <person name="Jiang J."/>
            <person name="Wang Q."/>
            <person name="Zhang B."/>
            <person name="Ji P."/>
            <person name="Sakyi L.B."/>
            <person name="Cui X."/>
            <person name="Yuan T."/>
            <person name="Jiang B."/>
            <person name="Yang W."/>
            <person name="Lam T.T.-Y."/>
            <person name="Chang Q."/>
            <person name="Ding S."/>
            <person name="Wang X."/>
            <person name="Zhu J."/>
            <person name="Ruan X."/>
            <person name="Zhao L."/>
            <person name="Wei J."/>
            <person name="Que T."/>
            <person name="Du C."/>
            <person name="Cheng J."/>
            <person name="Dai P."/>
            <person name="Han X."/>
            <person name="Huang E."/>
            <person name="Gao Y."/>
            <person name="Liu J."/>
            <person name="Shao H."/>
            <person name="Ye R."/>
            <person name="Li L."/>
            <person name="Wei W."/>
            <person name="Wang X."/>
            <person name="Wang C."/>
            <person name="Huo Q."/>
            <person name="Li W."/>
            <person name="Guo W."/>
            <person name="Chen H."/>
            <person name="Chen S."/>
            <person name="Zhou L."/>
            <person name="Zhou L."/>
            <person name="Ni X."/>
            <person name="Tian J."/>
            <person name="Zhou Y."/>
            <person name="Sheng Y."/>
            <person name="Liu T."/>
            <person name="Pan Y."/>
            <person name="Xia L."/>
            <person name="Li J."/>
            <person name="Zhao F."/>
            <person name="Cao W."/>
        </authorList>
    </citation>
    <scope>NUCLEOTIDE SEQUENCE</scope>
    <source>
        <strain evidence="8">Rsan-2018</strain>
        <tissue evidence="8">Larvae</tissue>
    </source>
</reference>
<sequence>MAMSDFDFSPATAANFGIATLPVIMGGVLFTTGVILLLRPLVIAVLSSASFFTIIPADLAKDRGLNPSSAVYVLQAFSVADIAFKAVTGVAIDSCALSHESVMIAGYVVQVVAYEWLVWVNTFPHFMAASVLMGATYGSRWCLQAPILVRDFGITTLPVTMGGVLFSGGVALLLRPLIIVSRPRTGLGEKLTELPLTLGYIVSVPSTGPGEQLPKLALQWLFQQLRPGTAWIRRVVITLERDSQPTGGRAGTAGHAEAAMPVVVGMLQTREVAVLRDTGSNIVLVRQSMVPEKDITCTGTPVLLVDGIARRMTVARGLILTAYYWGWIEARCAKHPLYAVILRNVPGVRRMHDPDPLWSLPTTTHADVAEFQPPKVVDKCDERCVVQHTKKDSKCAVERATRNKGEKGKDGTKQNE</sequence>
<feature type="transmembrane region" description="Helical" evidence="7">
    <location>
        <begin position="104"/>
        <end position="132"/>
    </location>
</feature>
<keyword evidence="2" id="KW-0813">Transport</keyword>
<evidence type="ECO:0000256" key="4">
    <source>
        <dbReference type="ARBA" id="ARBA00022989"/>
    </source>
</evidence>
<evidence type="ECO:0000256" key="7">
    <source>
        <dbReference type="SAM" id="Phobius"/>
    </source>
</evidence>
<evidence type="ECO:0000256" key="3">
    <source>
        <dbReference type="ARBA" id="ARBA00022692"/>
    </source>
</evidence>
<accession>A0A9D4PLA7</accession>
<organism evidence="8 9">
    <name type="scientific">Rhipicephalus sanguineus</name>
    <name type="common">Brown dog tick</name>
    <name type="synonym">Ixodes sanguineus</name>
    <dbReference type="NCBI Taxonomy" id="34632"/>
    <lineage>
        <taxon>Eukaryota</taxon>
        <taxon>Metazoa</taxon>
        <taxon>Ecdysozoa</taxon>
        <taxon>Arthropoda</taxon>
        <taxon>Chelicerata</taxon>
        <taxon>Arachnida</taxon>
        <taxon>Acari</taxon>
        <taxon>Parasitiformes</taxon>
        <taxon>Ixodida</taxon>
        <taxon>Ixodoidea</taxon>
        <taxon>Ixodidae</taxon>
        <taxon>Rhipicephalinae</taxon>
        <taxon>Rhipicephalus</taxon>
        <taxon>Rhipicephalus</taxon>
    </lineage>
</organism>
<dbReference type="VEuPathDB" id="VectorBase:RSAN_035708"/>
<comment type="subcellular location">
    <subcellularLocation>
        <location evidence="1">Membrane</location>
        <topology evidence="1">Multi-pass membrane protein</topology>
    </subcellularLocation>
</comment>
<keyword evidence="5 7" id="KW-0472">Membrane</keyword>
<protein>
    <submittedName>
        <fullName evidence="8">Uncharacterized protein</fullName>
    </submittedName>
</protein>
<reference evidence="8" key="1">
    <citation type="journal article" date="2020" name="Cell">
        <title>Large-Scale Comparative Analyses of Tick Genomes Elucidate Their Genetic Diversity and Vector Capacities.</title>
        <authorList>
            <consortium name="Tick Genome and Microbiome Consortium (TIGMIC)"/>
            <person name="Jia N."/>
            <person name="Wang J."/>
            <person name="Shi W."/>
            <person name="Du L."/>
            <person name="Sun Y."/>
            <person name="Zhan W."/>
            <person name="Jiang J.F."/>
            <person name="Wang Q."/>
            <person name="Zhang B."/>
            <person name="Ji P."/>
            <person name="Bell-Sakyi L."/>
            <person name="Cui X.M."/>
            <person name="Yuan T.T."/>
            <person name="Jiang B.G."/>
            <person name="Yang W.F."/>
            <person name="Lam T.T."/>
            <person name="Chang Q.C."/>
            <person name="Ding S.J."/>
            <person name="Wang X.J."/>
            <person name="Zhu J.G."/>
            <person name="Ruan X.D."/>
            <person name="Zhao L."/>
            <person name="Wei J.T."/>
            <person name="Ye R.Z."/>
            <person name="Que T.C."/>
            <person name="Du C.H."/>
            <person name="Zhou Y.H."/>
            <person name="Cheng J.X."/>
            <person name="Dai P.F."/>
            <person name="Guo W.B."/>
            <person name="Han X.H."/>
            <person name="Huang E.J."/>
            <person name="Li L.F."/>
            <person name="Wei W."/>
            <person name="Gao Y.C."/>
            <person name="Liu J.Z."/>
            <person name="Shao H.Z."/>
            <person name="Wang X."/>
            <person name="Wang C.C."/>
            <person name="Yang T.C."/>
            <person name="Huo Q.B."/>
            <person name="Li W."/>
            <person name="Chen H.Y."/>
            <person name="Chen S.E."/>
            <person name="Zhou L.G."/>
            <person name="Ni X.B."/>
            <person name="Tian J.H."/>
            <person name="Sheng Y."/>
            <person name="Liu T."/>
            <person name="Pan Y.S."/>
            <person name="Xia L.Y."/>
            <person name="Li J."/>
            <person name="Zhao F."/>
            <person name="Cao W.C."/>
        </authorList>
    </citation>
    <scope>NUCLEOTIDE SEQUENCE</scope>
    <source>
        <strain evidence="8">Rsan-2018</strain>
    </source>
</reference>
<dbReference type="SUPFAM" id="SSF103473">
    <property type="entry name" value="MFS general substrate transporter"/>
    <property type="match status" value="1"/>
</dbReference>